<keyword evidence="6" id="KW-1185">Reference proteome</keyword>
<feature type="domain" description="OmpA-like" evidence="4">
    <location>
        <begin position="270"/>
        <end position="387"/>
    </location>
</feature>
<feature type="region of interest" description="Disordered" evidence="2">
    <location>
        <begin position="210"/>
        <end position="263"/>
    </location>
</feature>
<evidence type="ECO:0000256" key="1">
    <source>
        <dbReference type="PROSITE-ProRule" id="PRU00473"/>
    </source>
</evidence>
<dbReference type="CDD" id="cd07185">
    <property type="entry name" value="OmpA_C-like"/>
    <property type="match status" value="1"/>
</dbReference>
<feature type="signal peptide" evidence="3">
    <location>
        <begin position="1"/>
        <end position="17"/>
    </location>
</feature>
<dbReference type="GO" id="GO:0016020">
    <property type="term" value="C:membrane"/>
    <property type="evidence" value="ECO:0007669"/>
    <property type="project" value="UniProtKB-UniRule"/>
</dbReference>
<evidence type="ECO:0000256" key="3">
    <source>
        <dbReference type="SAM" id="SignalP"/>
    </source>
</evidence>
<keyword evidence="1" id="KW-0472">Membrane</keyword>
<dbReference type="InterPro" id="IPR036737">
    <property type="entry name" value="OmpA-like_sf"/>
</dbReference>
<evidence type="ECO:0000313" key="5">
    <source>
        <dbReference type="EMBL" id="MBB4079819.1"/>
    </source>
</evidence>
<dbReference type="InterPro" id="IPR006665">
    <property type="entry name" value="OmpA-like"/>
</dbReference>
<gene>
    <name evidence="5" type="ORF">GGR28_002446</name>
</gene>
<dbReference type="PANTHER" id="PTHR30329:SF21">
    <property type="entry name" value="LIPOPROTEIN YIAD-RELATED"/>
    <property type="match status" value="1"/>
</dbReference>
<evidence type="ECO:0000313" key="6">
    <source>
        <dbReference type="Proteomes" id="UP000576209"/>
    </source>
</evidence>
<dbReference type="Proteomes" id="UP000576209">
    <property type="component" value="Unassembled WGS sequence"/>
</dbReference>
<evidence type="ECO:0000259" key="4">
    <source>
        <dbReference type="PROSITE" id="PS51123"/>
    </source>
</evidence>
<organism evidence="5 6">
    <name type="scientific">Neolewinella aquimaris</name>
    <dbReference type="NCBI Taxonomy" id="1835722"/>
    <lineage>
        <taxon>Bacteria</taxon>
        <taxon>Pseudomonadati</taxon>
        <taxon>Bacteroidota</taxon>
        <taxon>Saprospiria</taxon>
        <taxon>Saprospirales</taxon>
        <taxon>Lewinellaceae</taxon>
        <taxon>Neolewinella</taxon>
    </lineage>
</organism>
<name>A0A840EDD8_9BACT</name>
<dbReference type="EMBL" id="JACIFF010000006">
    <property type="protein sequence ID" value="MBB4079819.1"/>
    <property type="molecule type" value="Genomic_DNA"/>
</dbReference>
<dbReference type="Pfam" id="PF00691">
    <property type="entry name" value="OmpA"/>
    <property type="match status" value="1"/>
</dbReference>
<dbReference type="PROSITE" id="PS51123">
    <property type="entry name" value="OMPA_2"/>
    <property type="match status" value="1"/>
</dbReference>
<reference evidence="5 6" key="1">
    <citation type="submission" date="2020-08" db="EMBL/GenBank/DDBJ databases">
        <title>Genomic Encyclopedia of Type Strains, Phase IV (KMG-IV): sequencing the most valuable type-strain genomes for metagenomic binning, comparative biology and taxonomic classification.</title>
        <authorList>
            <person name="Goeker M."/>
        </authorList>
    </citation>
    <scope>NUCLEOTIDE SEQUENCE [LARGE SCALE GENOMIC DNA]</scope>
    <source>
        <strain evidence="5 6">DSM 105137</strain>
    </source>
</reference>
<dbReference type="AlphaFoldDB" id="A0A840EDD8"/>
<comment type="caution">
    <text evidence="5">The sequence shown here is derived from an EMBL/GenBank/DDBJ whole genome shotgun (WGS) entry which is preliminary data.</text>
</comment>
<protein>
    <submittedName>
        <fullName evidence="5">Outer membrane protein OmpA-like peptidoglycan-associated protein</fullName>
    </submittedName>
</protein>
<dbReference type="InterPro" id="IPR050330">
    <property type="entry name" value="Bact_OuterMem_StrucFunc"/>
</dbReference>
<feature type="compositionally biased region" description="Acidic residues" evidence="2">
    <location>
        <begin position="225"/>
        <end position="235"/>
    </location>
</feature>
<accession>A0A840EDD8</accession>
<dbReference type="Gene3D" id="3.30.1330.60">
    <property type="entry name" value="OmpA-like domain"/>
    <property type="match status" value="1"/>
</dbReference>
<proteinExistence type="predicted"/>
<evidence type="ECO:0000256" key="2">
    <source>
        <dbReference type="SAM" id="MobiDB-lite"/>
    </source>
</evidence>
<dbReference type="RefSeq" id="WP_183496062.1">
    <property type="nucleotide sequence ID" value="NZ_JACIFF010000006.1"/>
</dbReference>
<feature type="chain" id="PRO_5032314561" evidence="3">
    <location>
        <begin position="18"/>
        <end position="390"/>
    </location>
</feature>
<sequence>MRYFYLSWLLLIGYAVAAQTDGTITLVNPSFEDMPRVGAAPKGWTDCGFPGESAVDIQPDPLREFKVVKPAYHQYTYLGMVTRDNDTHERVGQRMNVAMVAGQCYELRIQLARSELYMSKSRLTDNDENYITPIKLRIRGGFDVCDIGEVMGESPLVSNWNWKEYRIKLKPQRDYTYIVLEAFYRQPILFPYNGNILLDDAKPITVVDCDEDLDAPGRDNPGEDALAEEEPDTDDTPGVRPRPATPSQSNRRPQEPKAPVVELGKTRGELKIGQVFEIENITFRANSAELERESEAALTEIADFLRHNTDVVVEIGGHASYRAGPVYASRISQERAIAVIDYLNSLDIGTSQMLPRGYGRSRPVCIEDTEECNQRNQRVEVKILKVRSSR</sequence>
<keyword evidence="3" id="KW-0732">Signal</keyword>
<dbReference type="PANTHER" id="PTHR30329">
    <property type="entry name" value="STATOR ELEMENT OF FLAGELLAR MOTOR COMPLEX"/>
    <property type="match status" value="1"/>
</dbReference>
<dbReference type="SUPFAM" id="SSF103088">
    <property type="entry name" value="OmpA-like"/>
    <property type="match status" value="1"/>
</dbReference>